<comment type="similarity">
    <text evidence="1 9">Belongs to the Arg-specific ADP-ribosyltransferase family.</text>
</comment>
<dbReference type="SMART" id="SM00028">
    <property type="entry name" value="TPR"/>
    <property type="match status" value="10"/>
</dbReference>
<dbReference type="Pfam" id="PF13432">
    <property type="entry name" value="TPR_16"/>
    <property type="match status" value="1"/>
</dbReference>
<keyword evidence="3 9" id="KW-0808">Transferase</keyword>
<dbReference type="Proteomes" id="UP000663891">
    <property type="component" value="Unassembled WGS sequence"/>
</dbReference>
<feature type="repeat" description="TPR" evidence="8">
    <location>
        <begin position="536"/>
        <end position="569"/>
    </location>
</feature>
<dbReference type="Pfam" id="PF13424">
    <property type="entry name" value="TPR_12"/>
    <property type="match status" value="2"/>
</dbReference>
<dbReference type="SUPFAM" id="SSF56399">
    <property type="entry name" value="ADP-ribosylation"/>
    <property type="match status" value="1"/>
</dbReference>
<evidence type="ECO:0000256" key="2">
    <source>
        <dbReference type="ARBA" id="ARBA00022676"/>
    </source>
</evidence>
<keyword evidence="5" id="KW-0677">Repeat</keyword>
<evidence type="ECO:0000256" key="6">
    <source>
        <dbReference type="ARBA" id="ARBA00022803"/>
    </source>
</evidence>
<dbReference type="GO" id="GO:0106274">
    <property type="term" value="F:NAD+-protein-arginine ADP-ribosyltransferase activity"/>
    <property type="evidence" value="ECO:0007669"/>
    <property type="project" value="UniProtKB-EC"/>
</dbReference>
<evidence type="ECO:0000256" key="5">
    <source>
        <dbReference type="ARBA" id="ARBA00022737"/>
    </source>
</evidence>
<evidence type="ECO:0000313" key="11">
    <source>
        <dbReference type="EMBL" id="CAF4010055.1"/>
    </source>
</evidence>
<dbReference type="SUPFAM" id="SSF48452">
    <property type="entry name" value="TPR-like"/>
    <property type="match status" value="3"/>
</dbReference>
<dbReference type="EC" id="2.4.2.31" evidence="9"/>
<reference evidence="10" key="1">
    <citation type="submission" date="2021-02" db="EMBL/GenBank/DDBJ databases">
        <authorList>
            <person name="Nowell W R."/>
        </authorList>
    </citation>
    <scope>NUCLEOTIDE SEQUENCE</scope>
</reference>
<dbReference type="Gene3D" id="3.90.176.10">
    <property type="entry name" value="Toxin ADP-ribosyltransferase, Chain A, domain 1"/>
    <property type="match status" value="1"/>
</dbReference>
<dbReference type="Proteomes" id="UP000663881">
    <property type="component" value="Unassembled WGS sequence"/>
</dbReference>
<feature type="repeat" description="TPR" evidence="8">
    <location>
        <begin position="494"/>
        <end position="527"/>
    </location>
</feature>
<evidence type="ECO:0000256" key="1">
    <source>
        <dbReference type="ARBA" id="ARBA00009558"/>
    </source>
</evidence>
<keyword evidence="4" id="KW-0548">Nucleotidyltransferase</keyword>
<dbReference type="InterPro" id="IPR011990">
    <property type="entry name" value="TPR-like_helical_dom_sf"/>
</dbReference>
<dbReference type="PANTHER" id="PTHR45641:SF19">
    <property type="entry name" value="NEPHROCYSTIN-3"/>
    <property type="match status" value="1"/>
</dbReference>
<proteinExistence type="inferred from homology"/>
<dbReference type="EMBL" id="CAJNON010000273">
    <property type="protein sequence ID" value="CAF1160607.1"/>
    <property type="molecule type" value="Genomic_DNA"/>
</dbReference>
<evidence type="ECO:0000313" key="10">
    <source>
        <dbReference type="EMBL" id="CAF1160607.1"/>
    </source>
</evidence>
<dbReference type="PANTHER" id="PTHR45641">
    <property type="entry name" value="TETRATRICOPEPTIDE REPEAT PROTEIN (AFU_ORTHOLOGUE AFUA_6G03870)"/>
    <property type="match status" value="1"/>
</dbReference>
<gene>
    <name evidence="11" type="ORF">OKA104_LOCUS30311</name>
    <name evidence="10" type="ORF">VCS650_LOCUS23334</name>
</gene>
<dbReference type="InterPro" id="IPR019734">
    <property type="entry name" value="TPR_rpt"/>
</dbReference>
<dbReference type="PROSITE" id="PS50005">
    <property type="entry name" value="TPR"/>
    <property type="match status" value="4"/>
</dbReference>
<keyword evidence="2 9" id="KW-0328">Glycosyltransferase</keyword>
<name>A0A814TEC0_9BILA</name>
<comment type="catalytic activity">
    <reaction evidence="7 9">
        <text>L-arginyl-[protein] + NAD(+) = N(omega)-(ADP-D-ribosyl)-L-arginyl-[protein] + nicotinamide + H(+)</text>
        <dbReference type="Rhea" id="RHEA:19149"/>
        <dbReference type="Rhea" id="RHEA-COMP:10532"/>
        <dbReference type="Rhea" id="RHEA-COMP:15087"/>
        <dbReference type="ChEBI" id="CHEBI:15378"/>
        <dbReference type="ChEBI" id="CHEBI:17154"/>
        <dbReference type="ChEBI" id="CHEBI:29965"/>
        <dbReference type="ChEBI" id="CHEBI:57540"/>
        <dbReference type="ChEBI" id="CHEBI:142554"/>
        <dbReference type="EC" id="2.4.2.31"/>
    </reaction>
</comment>
<dbReference type="OrthoDB" id="421075at2759"/>
<keyword evidence="9" id="KW-0521">NADP</keyword>
<feature type="repeat" description="TPR" evidence="8">
    <location>
        <begin position="452"/>
        <end position="485"/>
    </location>
</feature>
<dbReference type="AlphaFoldDB" id="A0A814TEC0"/>
<evidence type="ECO:0000256" key="9">
    <source>
        <dbReference type="RuleBase" id="RU361228"/>
    </source>
</evidence>
<dbReference type="InterPro" id="IPR000768">
    <property type="entry name" value="ART"/>
</dbReference>
<dbReference type="PROSITE" id="PS51996">
    <property type="entry name" value="TR_MART"/>
    <property type="match status" value="1"/>
</dbReference>
<dbReference type="EMBL" id="CAJOAY010003225">
    <property type="protein sequence ID" value="CAF4010055.1"/>
    <property type="molecule type" value="Genomic_DNA"/>
</dbReference>
<dbReference type="Pfam" id="PF01129">
    <property type="entry name" value="ART"/>
    <property type="match status" value="1"/>
</dbReference>
<keyword evidence="6 8" id="KW-0802">TPR repeat</keyword>
<evidence type="ECO:0000313" key="12">
    <source>
        <dbReference type="Proteomes" id="UP000663891"/>
    </source>
</evidence>
<evidence type="ECO:0000256" key="4">
    <source>
        <dbReference type="ARBA" id="ARBA00022695"/>
    </source>
</evidence>
<sequence>MGSFIWHQLLKDVLQKMSTDPISERKEMIDICYKYYRNNKKELQNIQRFEKIYKPDDAIQWYTKDCFIYRLINKALRTENIEVLHTFRYFINGLSTCLMNNYELIKDSQADIWQVYRGIKQTSDEIQLLKRSIGNLISTNGFFSTTRHRPVAEIYAGIGSNIDKFESLLFEININIQTHKNCIFADISCYSQFGDEEEVLFDLGTVFEILSVDYNPIDKYWLCKMASTDRGLQIADEYLTLRRGEMANEKIDLVILFGELLYDMGEYKKSQKYFENLLGSRNTDPNVYMGIAHAQYIQGQNEEAIINYKHALTKCDPSEFLLTAKILRYLALLYKFSGQNEMSLNYVTDVLKLLESNELSNESNRIRADVATLLPQIYNFLGNGTKALEYADTALNIIKTLVPCPHLDLVEALTSSALAYRKAGDYNASLDRQTKALEIIKQVLPDNHQYLGVALNNIGKAYYKKCDYDNAIHYLAQSLEVYANVWPGYHQRRAIPLNHLGKCYYRLNDYNQALDYYLQAMEMLEKTVSSNHTDRAYTVKNIGEVYLDLLDFDKALTYFRHAMNIYKENTRDNSTQPDVAKCYYLIGRVYLKQNDSEHALELFLLTWNMWQSALIHNHPDLALCAESCGHAYLGRLDYGKALEYFSKALDIYEKGLTFNEAKITVIKNLIDDTKQKIHENNLNSL</sequence>
<evidence type="ECO:0000256" key="8">
    <source>
        <dbReference type="PROSITE-ProRule" id="PRU00339"/>
    </source>
</evidence>
<feature type="repeat" description="TPR" evidence="8">
    <location>
        <begin position="622"/>
        <end position="655"/>
    </location>
</feature>
<protein>
    <recommendedName>
        <fullName evidence="9">NAD(P)(+)--arginine ADP-ribosyltransferase</fullName>
        <ecNumber evidence="9">2.4.2.31</ecNumber>
    </recommendedName>
    <alternativeName>
        <fullName evidence="9">Mono(ADP-ribosyl)transferase</fullName>
    </alternativeName>
</protein>
<dbReference type="GO" id="GO:0016779">
    <property type="term" value="F:nucleotidyltransferase activity"/>
    <property type="evidence" value="ECO:0007669"/>
    <property type="project" value="UniProtKB-KW"/>
</dbReference>
<dbReference type="Pfam" id="PF13374">
    <property type="entry name" value="TPR_10"/>
    <property type="match status" value="1"/>
</dbReference>
<accession>A0A814TEC0</accession>
<evidence type="ECO:0000256" key="3">
    <source>
        <dbReference type="ARBA" id="ARBA00022679"/>
    </source>
</evidence>
<comment type="caution">
    <text evidence="10">The sequence shown here is derived from an EMBL/GenBank/DDBJ whole genome shotgun (WGS) entry which is preliminary data.</text>
</comment>
<keyword evidence="9" id="KW-0520">NAD</keyword>
<organism evidence="10 12">
    <name type="scientific">Adineta steineri</name>
    <dbReference type="NCBI Taxonomy" id="433720"/>
    <lineage>
        <taxon>Eukaryota</taxon>
        <taxon>Metazoa</taxon>
        <taxon>Spiralia</taxon>
        <taxon>Gnathifera</taxon>
        <taxon>Rotifera</taxon>
        <taxon>Eurotatoria</taxon>
        <taxon>Bdelloidea</taxon>
        <taxon>Adinetida</taxon>
        <taxon>Adinetidae</taxon>
        <taxon>Adineta</taxon>
    </lineage>
</organism>
<dbReference type="Gene3D" id="1.25.40.10">
    <property type="entry name" value="Tetratricopeptide repeat domain"/>
    <property type="match status" value="4"/>
</dbReference>
<evidence type="ECO:0000256" key="7">
    <source>
        <dbReference type="ARBA" id="ARBA00047597"/>
    </source>
</evidence>